<evidence type="ECO:0000259" key="2">
    <source>
        <dbReference type="Pfam" id="PF03886"/>
    </source>
</evidence>
<evidence type="ECO:0000256" key="1">
    <source>
        <dbReference type="SAM" id="MobiDB-lite"/>
    </source>
</evidence>
<dbReference type="EMBL" id="JAPMXC010000006">
    <property type="protein sequence ID" value="MCY0388865.1"/>
    <property type="molecule type" value="Genomic_DNA"/>
</dbReference>
<name>A0ABT3ZSE4_9BURK</name>
<dbReference type="Proteomes" id="UP001082899">
    <property type="component" value="Unassembled WGS sequence"/>
</dbReference>
<dbReference type="Gene3D" id="3.40.50.10610">
    <property type="entry name" value="ABC-type transport auxiliary lipoprotein component"/>
    <property type="match status" value="1"/>
</dbReference>
<feature type="compositionally biased region" description="Pro residues" evidence="1">
    <location>
        <begin position="258"/>
        <end position="267"/>
    </location>
</feature>
<keyword evidence="4" id="KW-1185">Reference proteome</keyword>
<feature type="compositionally biased region" description="Pro residues" evidence="1">
    <location>
        <begin position="221"/>
        <end position="233"/>
    </location>
</feature>
<organism evidence="3 4">
    <name type="scientific">Robbsia betulipollinis</name>
    <dbReference type="NCBI Taxonomy" id="2981849"/>
    <lineage>
        <taxon>Bacteria</taxon>
        <taxon>Pseudomonadati</taxon>
        <taxon>Pseudomonadota</taxon>
        <taxon>Betaproteobacteria</taxon>
        <taxon>Burkholderiales</taxon>
        <taxon>Burkholderiaceae</taxon>
        <taxon>Robbsia</taxon>
    </lineage>
</organism>
<comment type="caution">
    <text evidence="3">The sequence shown here is derived from an EMBL/GenBank/DDBJ whole genome shotgun (WGS) entry which is preliminary data.</text>
</comment>
<gene>
    <name evidence="3" type="ORF">OVY01_16955</name>
</gene>
<dbReference type="SUPFAM" id="SSF159594">
    <property type="entry name" value="XCC0632-like"/>
    <property type="match status" value="1"/>
</dbReference>
<dbReference type="InterPro" id="IPR005586">
    <property type="entry name" value="ABC_trans_aux"/>
</dbReference>
<feature type="region of interest" description="Disordered" evidence="1">
    <location>
        <begin position="217"/>
        <end position="276"/>
    </location>
</feature>
<feature type="domain" description="ABC-type transport auxiliary lipoprotein component" evidence="2">
    <location>
        <begin position="69"/>
        <end position="211"/>
    </location>
</feature>
<protein>
    <submittedName>
        <fullName evidence="3">PqiC family protein</fullName>
    </submittedName>
</protein>
<evidence type="ECO:0000313" key="4">
    <source>
        <dbReference type="Proteomes" id="UP001082899"/>
    </source>
</evidence>
<reference evidence="3" key="1">
    <citation type="submission" date="2022-11" db="EMBL/GenBank/DDBJ databases">
        <title>Robbsia betulipollinis sp. nov., isolated from pollen of birch (Betula pendula).</title>
        <authorList>
            <person name="Shi H."/>
            <person name="Ambika Manirajan B."/>
            <person name="Ratering S."/>
            <person name="Geissler-Plaum R."/>
            <person name="Schnell S."/>
        </authorList>
    </citation>
    <scope>NUCLEOTIDE SEQUENCE</scope>
    <source>
        <strain evidence="3">Bb-Pol-6</strain>
    </source>
</reference>
<sequence length="276" mass="28308">MMSLPPLQHARRPGTRRRVGTALAAATALLLGACAHTPDSRFFTLSGSTPDNAGAAPGATVDGTALPMATPLLIEVLPVNIPGQVSRPQIVSTTGAGDVKLEEYNRWASPLADEIGGALSQSLTRSLGAIDSYRTPHPAGSTVYRITVNVQRFESVPGERATIDAVWSVVRSSDALTLTCRSTASEPVAPGYDNLAAGHRKALARIAADIAQGVRTEQGVMPPPPAVPVPMPAKPSATGGRKKAHAQADGASAAPVTPAAPPVPVLPCPLRSSPAP</sequence>
<dbReference type="RefSeq" id="WP_267848745.1">
    <property type="nucleotide sequence ID" value="NZ_JAPMXC010000006.1"/>
</dbReference>
<evidence type="ECO:0000313" key="3">
    <source>
        <dbReference type="EMBL" id="MCY0388865.1"/>
    </source>
</evidence>
<accession>A0ABT3ZSE4</accession>
<dbReference type="Pfam" id="PF03886">
    <property type="entry name" value="ABC_trans_aux"/>
    <property type="match status" value="1"/>
</dbReference>
<proteinExistence type="predicted"/>